<name>A0A497ETH6_9CREN</name>
<dbReference type="EMBL" id="QMQV01000018">
    <property type="protein sequence ID" value="RLE49908.1"/>
    <property type="molecule type" value="Genomic_DNA"/>
</dbReference>
<evidence type="ECO:0000313" key="2">
    <source>
        <dbReference type="Proteomes" id="UP000278475"/>
    </source>
</evidence>
<protein>
    <submittedName>
        <fullName evidence="1">Uncharacterized protein</fullName>
    </submittedName>
</protein>
<sequence>MIKMRKKKKIILRFYHGVDEKGRRFIILKYKGRFLIFGKTSKLLKFLQKHIDEGLEDAIEKAVEYVDKVFRNREEEYAKRILKKLMKEKPRYIG</sequence>
<accession>A0A497ETH6</accession>
<proteinExistence type="predicted"/>
<evidence type="ECO:0000313" key="1">
    <source>
        <dbReference type="EMBL" id="RLE49908.1"/>
    </source>
</evidence>
<comment type="caution">
    <text evidence="1">The sequence shown here is derived from an EMBL/GenBank/DDBJ whole genome shotgun (WGS) entry which is preliminary data.</text>
</comment>
<organism evidence="1 2">
    <name type="scientific">Thermoproteota archaeon</name>
    <dbReference type="NCBI Taxonomy" id="2056631"/>
    <lineage>
        <taxon>Archaea</taxon>
        <taxon>Thermoproteota</taxon>
    </lineage>
</organism>
<dbReference type="Proteomes" id="UP000278475">
    <property type="component" value="Unassembled WGS sequence"/>
</dbReference>
<reference evidence="1 2" key="1">
    <citation type="submission" date="2018-06" db="EMBL/GenBank/DDBJ databases">
        <title>Extensive metabolic versatility and redundancy in microbially diverse, dynamic hydrothermal sediments.</title>
        <authorList>
            <person name="Dombrowski N."/>
            <person name="Teske A."/>
            <person name="Baker B.J."/>
        </authorList>
    </citation>
    <scope>NUCLEOTIDE SEQUENCE [LARGE SCALE GENOMIC DNA]</scope>
    <source>
        <strain evidence="1">B66_G16</strain>
    </source>
</reference>
<dbReference type="AlphaFoldDB" id="A0A497ETH6"/>
<gene>
    <name evidence="1" type="ORF">DRJ31_03150</name>
</gene>